<sequence>MSDVNFEQRRAIRFCFRLGHSATDTFARRQHSYGDSVFSSAQVFRWFKAFSEGRLRSIDEEPRREGLQSSRTDENVNRVRDLVLSDLPLTTRMVGEELNLIHTTSGGLSEEAEEAEAEERRQCLPCENYKYFFKPTIL</sequence>
<dbReference type="Pfam" id="PF17906">
    <property type="entry name" value="HTH_48"/>
    <property type="match status" value="1"/>
</dbReference>
<gene>
    <name evidence="2" type="ORF">NQ318_005098</name>
</gene>
<evidence type="ECO:0000313" key="2">
    <source>
        <dbReference type="EMBL" id="KAJ8949536.1"/>
    </source>
</evidence>
<dbReference type="Proteomes" id="UP001162162">
    <property type="component" value="Unassembled WGS sequence"/>
</dbReference>
<protein>
    <recommendedName>
        <fullName evidence="1">Mos1 transposase HTH domain-containing protein</fullName>
    </recommendedName>
</protein>
<proteinExistence type="predicted"/>
<dbReference type="InterPro" id="IPR041426">
    <property type="entry name" value="Mos1_HTH"/>
</dbReference>
<feature type="domain" description="Mos1 transposase HTH" evidence="1">
    <location>
        <begin position="9"/>
        <end position="53"/>
    </location>
</feature>
<dbReference type="AlphaFoldDB" id="A0AAV8YDX4"/>
<reference evidence="2" key="1">
    <citation type="journal article" date="2023" name="Insect Mol. Biol.">
        <title>Genome sequencing provides insights into the evolution of gene families encoding plant cell wall-degrading enzymes in longhorned beetles.</title>
        <authorList>
            <person name="Shin N.R."/>
            <person name="Okamura Y."/>
            <person name="Kirsch R."/>
            <person name="Pauchet Y."/>
        </authorList>
    </citation>
    <scope>NUCLEOTIDE SEQUENCE</scope>
    <source>
        <strain evidence="2">AMC_N1</strain>
    </source>
</reference>
<evidence type="ECO:0000313" key="3">
    <source>
        <dbReference type="Proteomes" id="UP001162162"/>
    </source>
</evidence>
<name>A0AAV8YDX4_9CUCU</name>
<evidence type="ECO:0000259" key="1">
    <source>
        <dbReference type="Pfam" id="PF17906"/>
    </source>
</evidence>
<dbReference type="Gene3D" id="1.10.10.1450">
    <property type="match status" value="1"/>
</dbReference>
<keyword evidence="3" id="KW-1185">Reference proteome</keyword>
<dbReference type="PANTHER" id="PTHR46060">
    <property type="entry name" value="MARINER MOS1 TRANSPOSASE-LIKE PROTEIN"/>
    <property type="match status" value="1"/>
</dbReference>
<dbReference type="InterPro" id="IPR052709">
    <property type="entry name" value="Transposase-MT_Hybrid"/>
</dbReference>
<dbReference type="PANTHER" id="PTHR46060:SF1">
    <property type="entry name" value="MARINER MOS1 TRANSPOSASE-LIKE PROTEIN"/>
    <property type="match status" value="1"/>
</dbReference>
<organism evidence="2 3">
    <name type="scientific">Aromia moschata</name>
    <dbReference type="NCBI Taxonomy" id="1265417"/>
    <lineage>
        <taxon>Eukaryota</taxon>
        <taxon>Metazoa</taxon>
        <taxon>Ecdysozoa</taxon>
        <taxon>Arthropoda</taxon>
        <taxon>Hexapoda</taxon>
        <taxon>Insecta</taxon>
        <taxon>Pterygota</taxon>
        <taxon>Neoptera</taxon>
        <taxon>Endopterygota</taxon>
        <taxon>Coleoptera</taxon>
        <taxon>Polyphaga</taxon>
        <taxon>Cucujiformia</taxon>
        <taxon>Chrysomeloidea</taxon>
        <taxon>Cerambycidae</taxon>
        <taxon>Cerambycinae</taxon>
        <taxon>Callichromatini</taxon>
        <taxon>Aromia</taxon>
    </lineage>
</organism>
<accession>A0AAV8YDX4</accession>
<dbReference type="EMBL" id="JAPWTK010000116">
    <property type="protein sequence ID" value="KAJ8949536.1"/>
    <property type="molecule type" value="Genomic_DNA"/>
</dbReference>
<comment type="caution">
    <text evidence="2">The sequence shown here is derived from an EMBL/GenBank/DDBJ whole genome shotgun (WGS) entry which is preliminary data.</text>
</comment>